<dbReference type="Proteomes" id="UP000280346">
    <property type="component" value="Unassembled WGS sequence"/>
</dbReference>
<evidence type="ECO:0000313" key="2">
    <source>
        <dbReference type="Proteomes" id="UP000280346"/>
    </source>
</evidence>
<protein>
    <recommendedName>
        <fullName evidence="3">SCP2 domain-containing protein</fullName>
    </recommendedName>
</protein>
<accession>A0A3S0VFX4</accession>
<evidence type="ECO:0000313" key="1">
    <source>
        <dbReference type="EMBL" id="RUQ66792.1"/>
    </source>
</evidence>
<organism evidence="1 2">
    <name type="scientific">Azospirillum doebereinerae</name>
    <dbReference type="NCBI Taxonomy" id="92933"/>
    <lineage>
        <taxon>Bacteria</taxon>
        <taxon>Pseudomonadati</taxon>
        <taxon>Pseudomonadota</taxon>
        <taxon>Alphaproteobacteria</taxon>
        <taxon>Rhodospirillales</taxon>
        <taxon>Azospirillaceae</taxon>
        <taxon>Azospirillum</taxon>
    </lineage>
</organism>
<dbReference type="AlphaFoldDB" id="A0A3S0VFX4"/>
<name>A0A3S0VFX4_9PROT</name>
<dbReference type="RefSeq" id="WP_127001761.1">
    <property type="nucleotide sequence ID" value="NZ_CP173193.1"/>
</dbReference>
<reference evidence="1 2" key="1">
    <citation type="submission" date="2018-12" db="EMBL/GenBank/DDBJ databases">
        <authorList>
            <person name="Yang Y."/>
        </authorList>
    </citation>
    <scope>NUCLEOTIDE SEQUENCE [LARGE SCALE GENOMIC DNA]</scope>
    <source>
        <strain evidence="1 2">GSF71</strain>
    </source>
</reference>
<dbReference type="EMBL" id="RZIJ01000019">
    <property type="protein sequence ID" value="RUQ66792.1"/>
    <property type="molecule type" value="Genomic_DNA"/>
</dbReference>
<evidence type="ECO:0008006" key="3">
    <source>
        <dbReference type="Google" id="ProtNLM"/>
    </source>
</evidence>
<sequence length="135" mass="14272">MTAPADTAAPAPFTGDFLPRLAGAVAQDAYFRDRCTAAHLTFGLRDTGSGASGWLRVDGPAVSAAAGPSDSRFTIEGDGAAWRDLLAGLPVNRLLRQHRMTVSGDIRSCVQNWLLVFAVTSAAQRLAAQDRSEEV</sequence>
<proteinExistence type="predicted"/>
<comment type="caution">
    <text evidence="1">The sequence shown here is derived from an EMBL/GenBank/DDBJ whole genome shotgun (WGS) entry which is preliminary data.</text>
</comment>
<keyword evidence="2" id="KW-1185">Reference proteome</keyword>
<gene>
    <name evidence="1" type="ORF">EJ913_21640</name>
</gene>
<dbReference type="OrthoDB" id="8641057at2"/>